<dbReference type="Proteomes" id="UP000287651">
    <property type="component" value="Unassembled WGS sequence"/>
</dbReference>
<evidence type="ECO:0000256" key="1">
    <source>
        <dbReference type="SAM" id="MobiDB-lite"/>
    </source>
</evidence>
<proteinExistence type="predicted"/>
<feature type="compositionally biased region" description="Polar residues" evidence="1">
    <location>
        <begin position="20"/>
        <end position="33"/>
    </location>
</feature>
<evidence type="ECO:0000313" key="3">
    <source>
        <dbReference type="Proteomes" id="UP000287651"/>
    </source>
</evidence>
<accession>A0A426XU57</accession>
<dbReference type="AlphaFoldDB" id="A0A426XU57"/>
<feature type="region of interest" description="Disordered" evidence="1">
    <location>
        <begin position="1"/>
        <end position="36"/>
    </location>
</feature>
<organism evidence="2 3">
    <name type="scientific">Ensete ventricosum</name>
    <name type="common">Abyssinian banana</name>
    <name type="synonym">Musa ensete</name>
    <dbReference type="NCBI Taxonomy" id="4639"/>
    <lineage>
        <taxon>Eukaryota</taxon>
        <taxon>Viridiplantae</taxon>
        <taxon>Streptophyta</taxon>
        <taxon>Embryophyta</taxon>
        <taxon>Tracheophyta</taxon>
        <taxon>Spermatophyta</taxon>
        <taxon>Magnoliopsida</taxon>
        <taxon>Liliopsida</taxon>
        <taxon>Zingiberales</taxon>
        <taxon>Musaceae</taxon>
        <taxon>Ensete</taxon>
    </lineage>
</organism>
<gene>
    <name evidence="2" type="ORF">B296_00034249</name>
</gene>
<name>A0A426XU57_ENSVE</name>
<reference evidence="2 3" key="1">
    <citation type="journal article" date="2014" name="Agronomy (Basel)">
        <title>A Draft Genome Sequence for Ensete ventricosum, the Drought-Tolerant Tree Against Hunger.</title>
        <authorList>
            <person name="Harrison J."/>
            <person name="Moore K.A."/>
            <person name="Paszkiewicz K."/>
            <person name="Jones T."/>
            <person name="Grant M."/>
            <person name="Ambacheew D."/>
            <person name="Muzemil S."/>
            <person name="Studholme D.J."/>
        </authorList>
    </citation>
    <scope>NUCLEOTIDE SEQUENCE [LARGE SCALE GENOMIC DNA]</scope>
</reference>
<dbReference type="EMBL" id="AMZH03017564">
    <property type="protein sequence ID" value="RRT42821.1"/>
    <property type="molecule type" value="Genomic_DNA"/>
</dbReference>
<evidence type="ECO:0000313" key="2">
    <source>
        <dbReference type="EMBL" id="RRT42821.1"/>
    </source>
</evidence>
<comment type="caution">
    <text evidence="2">The sequence shown here is derived from an EMBL/GenBank/DDBJ whole genome shotgun (WGS) entry which is preliminary data.</text>
</comment>
<protein>
    <submittedName>
        <fullName evidence="2">Uncharacterized protein</fullName>
    </submittedName>
</protein>
<sequence length="111" mass="12097">MGLEFRRAREGRRRQSWGRNTSVPITATNSNVAKDTEKGGDFEISALLLLVPPLFPVPTDGGEEAMKKKAKDGEWLPLGATFMEEGGRAGRWVTMVGTRGPEEGVIVAPTR</sequence>